<reference evidence="1" key="1">
    <citation type="journal article" date="2020" name="mSystems">
        <title>Genome- and Community-Level Interaction Insights into Carbon Utilization and Element Cycling Functions of Hydrothermarchaeota in Hydrothermal Sediment.</title>
        <authorList>
            <person name="Zhou Z."/>
            <person name="Liu Y."/>
            <person name="Xu W."/>
            <person name="Pan J."/>
            <person name="Luo Z.H."/>
            <person name="Li M."/>
        </authorList>
    </citation>
    <scope>NUCLEOTIDE SEQUENCE [LARGE SCALE GENOMIC DNA]</scope>
    <source>
        <strain evidence="1">SpSt-769</strain>
    </source>
</reference>
<accession>A0A7C4ESA7</accession>
<comment type="caution">
    <text evidence="1">The sequence shown here is derived from an EMBL/GenBank/DDBJ whole genome shotgun (WGS) entry which is preliminary data.</text>
</comment>
<dbReference type="EMBL" id="DTGT01000053">
    <property type="protein sequence ID" value="HGH59970.1"/>
    <property type="molecule type" value="Genomic_DNA"/>
</dbReference>
<gene>
    <name evidence="1" type="ORF">ENV54_01580</name>
</gene>
<evidence type="ECO:0000313" key="1">
    <source>
        <dbReference type="EMBL" id="HGH59970.1"/>
    </source>
</evidence>
<dbReference type="GO" id="GO:0043565">
    <property type="term" value="F:sequence-specific DNA binding"/>
    <property type="evidence" value="ECO:0007669"/>
    <property type="project" value="InterPro"/>
</dbReference>
<organism evidence="1">
    <name type="scientific">Desulfomonile tiedjei</name>
    <dbReference type="NCBI Taxonomy" id="2358"/>
    <lineage>
        <taxon>Bacteria</taxon>
        <taxon>Pseudomonadati</taxon>
        <taxon>Thermodesulfobacteriota</taxon>
        <taxon>Desulfomonilia</taxon>
        <taxon>Desulfomonilales</taxon>
        <taxon>Desulfomonilaceae</taxon>
        <taxon>Desulfomonile</taxon>
    </lineage>
</organism>
<dbReference type="AlphaFoldDB" id="A0A7C4ESA7"/>
<protein>
    <submittedName>
        <fullName evidence="1">Transposase</fullName>
    </submittedName>
</protein>
<name>A0A7C4ESA7_9BACT</name>
<proteinExistence type="predicted"/>
<dbReference type="SUPFAM" id="SSF48295">
    <property type="entry name" value="TrpR-like"/>
    <property type="match status" value="1"/>
</dbReference>
<dbReference type="InterPro" id="IPR010921">
    <property type="entry name" value="Trp_repressor/repl_initiator"/>
</dbReference>
<sequence>MMKRQQYEAAFKGKVALEAVKGEKTVAQIASEFGVKCSPNTGQGI</sequence>